<evidence type="ECO:0000259" key="1">
    <source>
        <dbReference type="PROSITE" id="PS50125"/>
    </source>
</evidence>
<reference evidence="2 3" key="1">
    <citation type="submission" date="2019-11" db="EMBL/GenBank/DDBJ databases">
        <title>Comparative genomics of hydrocarbon-degrading Desulfosarcina strains.</title>
        <authorList>
            <person name="Watanabe M."/>
            <person name="Kojima H."/>
            <person name="Fukui M."/>
        </authorList>
    </citation>
    <scope>NUCLEOTIDE SEQUENCE [LARGE SCALE GENOMIC DNA]</scope>
    <source>
        <strain evidence="2 3">PL12</strain>
    </source>
</reference>
<accession>A0A5K7YT06</accession>
<dbReference type="RefSeq" id="WP_155319138.1">
    <property type="nucleotide sequence ID" value="NZ_AP021874.1"/>
</dbReference>
<dbReference type="AlphaFoldDB" id="A0A5K7YT06"/>
<dbReference type="PROSITE" id="PS50125">
    <property type="entry name" value="GUANYLATE_CYCLASE_2"/>
    <property type="match status" value="1"/>
</dbReference>
<dbReference type="Gene3D" id="3.30.70.1230">
    <property type="entry name" value="Nucleotide cyclase"/>
    <property type="match status" value="1"/>
</dbReference>
<dbReference type="SUPFAM" id="SSF55073">
    <property type="entry name" value="Nucleotide cyclase"/>
    <property type="match status" value="1"/>
</dbReference>
<proteinExistence type="predicted"/>
<dbReference type="SMART" id="SM00044">
    <property type="entry name" value="CYCc"/>
    <property type="match status" value="1"/>
</dbReference>
<dbReference type="PANTHER" id="PTHR43081">
    <property type="entry name" value="ADENYLATE CYCLASE, TERMINAL-DIFFERENTIATION SPECIFIC-RELATED"/>
    <property type="match status" value="1"/>
</dbReference>
<protein>
    <recommendedName>
        <fullName evidence="1">Guanylate cyclase domain-containing protein</fullName>
    </recommendedName>
</protein>
<dbReference type="InterPro" id="IPR001054">
    <property type="entry name" value="A/G_cyclase"/>
</dbReference>
<evidence type="ECO:0000313" key="3">
    <source>
        <dbReference type="Proteomes" id="UP000427906"/>
    </source>
</evidence>
<dbReference type="InterPro" id="IPR050697">
    <property type="entry name" value="Adenylyl/Guanylyl_Cyclase_3/4"/>
</dbReference>
<dbReference type="EMBL" id="AP021874">
    <property type="protein sequence ID" value="BBO71273.1"/>
    <property type="molecule type" value="Genomic_DNA"/>
</dbReference>
<dbReference type="Pfam" id="PF00211">
    <property type="entry name" value="Guanylate_cyc"/>
    <property type="match status" value="1"/>
</dbReference>
<name>A0A5K7YT06_9BACT</name>
<dbReference type="CDD" id="cd07302">
    <property type="entry name" value="CHD"/>
    <property type="match status" value="1"/>
</dbReference>
<sequence length="335" mass="36813">MDYPPSVTTYLIDRVARKHRLAFFLLDDRGRIIQWGGALDHFRIQVPRQGTRIGDLLALAEGMFPLDGGEMILECVELPAGLMVDAHFFEVDGHPWLLLLDAGEKARQRRLLQQKANELTLLRDTHARILDQHLGKGMAERLLNIDLQKGGERRVLCVLFADIRGFTTYCEHRPPAQVFDMLNAYLTAMIRPVLDGGGIVDKIIGDAVMAVFGILPSRLPAVSLAVDVARDILNASEAVSDDRHEALGVGVGIAAGPVVLGVLGSKDRRTLSVTGHTVNLAARLESCALPGEILMDERTFNLWEGDRDGFAARVLDLKGIDSPITAYGWMTHHGC</sequence>
<dbReference type="PANTHER" id="PTHR43081:SF1">
    <property type="entry name" value="ADENYLATE CYCLASE, TERMINAL-DIFFERENTIATION SPECIFIC"/>
    <property type="match status" value="1"/>
</dbReference>
<dbReference type="KEGG" id="dalk:DSCA_52030"/>
<dbReference type="OrthoDB" id="9806735at2"/>
<dbReference type="GO" id="GO:0004016">
    <property type="term" value="F:adenylate cyclase activity"/>
    <property type="evidence" value="ECO:0007669"/>
    <property type="project" value="UniProtKB-ARBA"/>
</dbReference>
<gene>
    <name evidence="2" type="ORF">DSCA_52030</name>
</gene>
<dbReference type="Proteomes" id="UP000427906">
    <property type="component" value="Chromosome"/>
</dbReference>
<feature type="domain" description="Guanylate cyclase" evidence="1">
    <location>
        <begin position="157"/>
        <end position="285"/>
    </location>
</feature>
<dbReference type="InterPro" id="IPR029787">
    <property type="entry name" value="Nucleotide_cyclase"/>
</dbReference>
<organism evidence="2 3">
    <name type="scientific">Desulfosarcina alkanivorans</name>
    <dbReference type="NCBI Taxonomy" id="571177"/>
    <lineage>
        <taxon>Bacteria</taxon>
        <taxon>Pseudomonadati</taxon>
        <taxon>Thermodesulfobacteriota</taxon>
        <taxon>Desulfobacteria</taxon>
        <taxon>Desulfobacterales</taxon>
        <taxon>Desulfosarcinaceae</taxon>
        <taxon>Desulfosarcina</taxon>
    </lineage>
</organism>
<dbReference type="GO" id="GO:0035556">
    <property type="term" value="P:intracellular signal transduction"/>
    <property type="evidence" value="ECO:0007669"/>
    <property type="project" value="InterPro"/>
</dbReference>
<dbReference type="GO" id="GO:0009190">
    <property type="term" value="P:cyclic nucleotide biosynthetic process"/>
    <property type="evidence" value="ECO:0007669"/>
    <property type="project" value="InterPro"/>
</dbReference>
<evidence type="ECO:0000313" key="2">
    <source>
        <dbReference type="EMBL" id="BBO71273.1"/>
    </source>
</evidence>
<keyword evidence="3" id="KW-1185">Reference proteome</keyword>